<evidence type="ECO:0000256" key="1">
    <source>
        <dbReference type="ARBA" id="ARBA00004685"/>
    </source>
</evidence>
<dbReference type="InterPro" id="IPR009081">
    <property type="entry name" value="PP-bd_ACP"/>
</dbReference>
<feature type="compositionally biased region" description="Basic and acidic residues" evidence="6">
    <location>
        <begin position="7190"/>
        <end position="7204"/>
    </location>
</feature>
<dbReference type="FunFam" id="1.10.1200.10:FF:000005">
    <property type="entry name" value="Nonribosomal peptide synthetase 1"/>
    <property type="match status" value="3"/>
</dbReference>
<dbReference type="InterPro" id="IPR020845">
    <property type="entry name" value="AMP-binding_CS"/>
</dbReference>
<evidence type="ECO:0000256" key="5">
    <source>
        <dbReference type="ARBA" id="ARBA00029454"/>
    </source>
</evidence>
<dbReference type="SMART" id="SM00823">
    <property type="entry name" value="PKS_PP"/>
    <property type="match status" value="5"/>
</dbReference>
<evidence type="ECO:0000313" key="9">
    <source>
        <dbReference type="Proteomes" id="UP001199106"/>
    </source>
</evidence>
<keyword evidence="3" id="KW-0597">Phosphoprotein</keyword>
<dbReference type="GO" id="GO:0019748">
    <property type="term" value="P:secondary metabolic process"/>
    <property type="evidence" value="ECO:0007669"/>
    <property type="project" value="UniProtKB-ARBA"/>
</dbReference>
<dbReference type="InterPro" id="IPR001242">
    <property type="entry name" value="Condensation_dom"/>
</dbReference>
<dbReference type="Gene3D" id="3.30.300.30">
    <property type="match status" value="4"/>
</dbReference>
<dbReference type="Gene3D" id="3.40.50.980">
    <property type="match status" value="2"/>
</dbReference>
<dbReference type="FunFam" id="3.30.559.10:FF:000016">
    <property type="entry name" value="Nonribosomal peptide synthase Pes1"/>
    <property type="match status" value="3"/>
</dbReference>
<dbReference type="Gene3D" id="1.10.1200.10">
    <property type="entry name" value="ACP-like"/>
    <property type="match status" value="7"/>
</dbReference>
<organism evidence="8 9">
    <name type="scientific">Alternaria panax</name>
    <dbReference type="NCBI Taxonomy" id="48097"/>
    <lineage>
        <taxon>Eukaryota</taxon>
        <taxon>Fungi</taxon>
        <taxon>Dikarya</taxon>
        <taxon>Ascomycota</taxon>
        <taxon>Pezizomycotina</taxon>
        <taxon>Dothideomycetes</taxon>
        <taxon>Pleosporomycetidae</taxon>
        <taxon>Pleosporales</taxon>
        <taxon>Pleosporineae</taxon>
        <taxon>Pleosporaceae</taxon>
        <taxon>Alternaria</taxon>
        <taxon>Alternaria sect. Panax</taxon>
    </lineage>
</organism>
<feature type="domain" description="Carrier" evidence="7">
    <location>
        <begin position="6430"/>
        <end position="6506"/>
    </location>
</feature>
<dbReference type="InterPro" id="IPR010071">
    <property type="entry name" value="AA_adenyl_dom"/>
</dbReference>
<dbReference type="SUPFAM" id="SSF56801">
    <property type="entry name" value="Acetyl-CoA synthetase-like"/>
    <property type="match status" value="4"/>
</dbReference>
<gene>
    <name evidence="8" type="ORF">G6011_08514</name>
</gene>
<proteinExistence type="inferred from homology"/>
<dbReference type="NCBIfam" id="NF003417">
    <property type="entry name" value="PRK04813.1"/>
    <property type="match status" value="4"/>
</dbReference>
<dbReference type="FunFam" id="3.30.559.30:FF:000005">
    <property type="entry name" value="Nonribosomal peptide synthase Pes1"/>
    <property type="match status" value="3"/>
</dbReference>
<dbReference type="Pfam" id="PF00668">
    <property type="entry name" value="Condensation"/>
    <property type="match status" value="9"/>
</dbReference>
<dbReference type="InterPro" id="IPR006162">
    <property type="entry name" value="Ppantetheine_attach_site"/>
</dbReference>
<evidence type="ECO:0000256" key="2">
    <source>
        <dbReference type="ARBA" id="ARBA00022450"/>
    </source>
</evidence>
<feature type="compositionally biased region" description="Low complexity" evidence="6">
    <location>
        <begin position="6270"/>
        <end position="6301"/>
    </location>
</feature>
<feature type="region of interest" description="Disordered" evidence="6">
    <location>
        <begin position="7190"/>
        <end position="7225"/>
    </location>
</feature>
<comment type="pathway">
    <text evidence="1">Mycotoxin biosynthesis.</text>
</comment>
<dbReference type="CDD" id="cd19542">
    <property type="entry name" value="CT_NRPS-like"/>
    <property type="match status" value="4"/>
</dbReference>
<dbReference type="Gene3D" id="3.40.50.12780">
    <property type="entry name" value="N-terminal domain of ligase-like"/>
    <property type="match status" value="3"/>
</dbReference>
<reference evidence="8" key="1">
    <citation type="submission" date="2021-07" db="EMBL/GenBank/DDBJ databases">
        <title>Genome Resource of American Ginseng Black Spot Pathogen Alternaria panax.</title>
        <authorList>
            <person name="Qiu C."/>
            <person name="Wang W."/>
            <person name="Liu Z."/>
        </authorList>
    </citation>
    <scope>NUCLEOTIDE SEQUENCE</scope>
    <source>
        <strain evidence="8">BNCC115425</strain>
    </source>
</reference>
<dbReference type="FunFam" id="3.30.559.30:FF:000002">
    <property type="entry name" value="Nonribosomal peptide synthase Pes1"/>
    <property type="match status" value="2"/>
</dbReference>
<dbReference type="FunFam" id="3.30.559.30:FF:000003">
    <property type="entry name" value="Nonribosomal peptide synthase SidD"/>
    <property type="match status" value="2"/>
</dbReference>
<dbReference type="PROSITE" id="PS00012">
    <property type="entry name" value="PHOSPHOPANTETHEINE"/>
    <property type="match status" value="3"/>
</dbReference>
<accession>A0AAD4FKW1</accession>
<feature type="domain" description="Carrier" evidence="7">
    <location>
        <begin position="4"/>
        <end position="78"/>
    </location>
</feature>
<dbReference type="PROSITE" id="PS50075">
    <property type="entry name" value="CARRIER"/>
    <property type="match status" value="7"/>
</dbReference>
<dbReference type="Gene3D" id="2.30.38.10">
    <property type="entry name" value="Luciferase, Domain 3"/>
    <property type="match status" value="1"/>
</dbReference>
<evidence type="ECO:0000313" key="8">
    <source>
        <dbReference type="EMBL" id="KAG9190426.1"/>
    </source>
</evidence>
<dbReference type="InterPro" id="IPR000873">
    <property type="entry name" value="AMP-dep_synth/lig_dom"/>
</dbReference>
<sequence length="7225" mass="795653">MSSTVVGNVEENLQAIWAHVLNLPHVPLDQSFLSIGGDSISAMQVVGQCRKEGMSLGVQEVLRSKSIAQLATAVKEVGNSAYDHEEFFDEDFELSPIQSLFFKRPNTNGHFNQSFYLRVARKTDAGDFQSAVEQLVTRHSMLRARFTHSPEHGWQQRLTNDIDGSYRFRHLAVTSQAQIDTQIADSQQCFNHVTGPLFAADFFDFGEEQYAFLTGHHLVVDLVTWRLLLEELEEILKGGQLLAPALPFQKWAELQRDHAESLSLDEVLPAVDVPPMDFTYWGIQHQDNTYGNASHASFELNKELSSAFLTNCHTAYKTEPVEVLLASLIQSWSHVFTDRPVPAIFNEGHGREPWDSDIDITRTVGWFTARKYILNPMRTFFLDPGCFVVVDAASVNSWLVSPILVSPSKHPTDTVRKIKDFKRRIPGNGRPYFARRCLTEDGRDDFETHWPMEILFNYLGQYQQLERADALLQPSGTMAGETGKAGGTSDFGHETCRWGLFEISAFVFKGHLKVAFTFNRHMNHQLLIQRWVSDCQDTISNMIRGLTLLDPKPTLSDFPLLSLTDESFSTMIDSILAVGILDTDVEDVYPCSRMQEGLLLSQSKDAGFYAAATLHEVTALSEKISPEVVAGAWQQVVERHPALRTVFIENVGAKGLYNQVVLKHVEANIVHLEATDETDAIRLIEEQRSVSYNYGRCPNHRFTICTTADRRNYCSLDISHAIMDGHSMSLLVEELRKACAGQALLDGTPYSAYIAWLAKQPEDSSLEFWKSYLGGSEVCSFPTLDDGLGQTVAKELVTIRLDLTSISLADLQHFCNTNGITLSNVFHTAWALTLSCYIGSNDVTFGYLTSARDAEEVHGVERIVGPLINTLVCRVNLSDGSRCLLDILQDVQRDYMEALPHRHIALPDVQHVLELSGASLFNTALSYRRLPQEQGCREERVHLKEIRPIYDPTEYPVSVNIEVGDDAAAVDLDYWTDYLTAVQARNVASTFARALENIVFNAKRRISALDHLSLKHLQQLQEWNIMPPTINECVHDIFARWAESQPEAPAICAHDGEYTYGQLKAVTDRLSHHLVQLGVGPEVFVPTCFDKSAFAIIAMLSVLKAGGAAVPLDAAHPAAALQTRLEDAAAQVVLTTSSRADKFDGLVTNIIVVDAALLASLPAIDGPACPSVKPHNPVFVIFTSGSTGRPKGVVLEHSAIATSAEAHGSKFGISRDSRMLQFASYTFDNSLEEMFTTLQRGGCVCVPSEADRVNDLPGAIARLNANKMDLTPTVAALLTPAQVPSIKSLCLGAEPLTKALIELWSKHVHLVGMYGPSEASINSAFKDFSDGRGEATNIGKAIGCIGWVVDAENRDRLMPIGCKGELILEGPILSRGYLNDAEKTHAAFIMDPEWARVMGPTGRRFYCTGDLVQYTSDGDMIYLGRKDSQVKLHGQRIELGEIEHHLKLNLPAGAKSAVELVKFSDNNKTQALVAFMCLSEDEAPAAISEMSGSIRAVAKQVEIALAGALPVYYVPSMFMPVTRMPMTTSGKLDRKVLRALAAALPESHMTPFRLAGKSGRAPAGPAEVTLARLWASVLKLDAGAVGAEDSFFRLGGDSISAMKLVTAARRDGVMLNVANVFAQPKLLDMAATATMLSSDDAAKPEADALPMELLPASSRPAILALAASECGVSPDSIEDIYPCSKLQEGLVMLTNKDPGTYVVQPIYRLPDDIDIPRFKDAWKAVIATEATLRTRILYSEEHGFLQVAVREEVEWQSLPDILDINETTRQLPAKNGAPLTTFTLVGENTDSMFFVWTAHHAVYDGWSWTALFRKVEAYYRSEVHGTPATVPYSRFVKYISRLDQKQSDAFWLSQLENVTAAQFPQLPSPDHRVEANGQLLHSVPLTRNPGLEVTVPSMIRAAWGILLATYSGLDDVIWGETNSGREASVPGIESIIGPTITTAPVRLRLDRTLTVHEYLKETQKQSSLSLPYQFAGLQHISKLSSETAIACDFQSFLGIEAGDDFDAESPLWNMVSANTIGTDFFSYAFVFNCKVDATGVQVEALFDDRVVETWLAQRMVQQFDFILTQLNGADNIMRSLDDLDLVNSADRKTISSWNSTPVPIIPRCIHSVIAEDQVALRPTASAVDAWDTGVMSYRELDERSSALAHRLIRLGVKPKQFVPLCFDKSGWTIVAILAVLKAGAAFVPLDFEAPVLRLREIVSDINADLLLCAPQYQDLCASIPCSTLIVDQQSTETSLDRLQNLPAVHCDSSAYAFYTSGSTGRPKGAVINHAHWVTSSTAFARGWKISKASRVLQFASYTFDACLIEIFSTLMLGGTVCVPDQASRTNDLVGVINKFNVNWATLTPSVVRMMSPSQIPKLETLFLVGEAMSQQDLVTWADKVTLGNGYGPTECACVATSNIMTPHTKPNNLGRAVTARGWVVSRNNHHTLVPIGAIGELLLEGGAVGAGYLNNPEKTAQSFIGHLKWSAGLMGEDVLAPARTYKTGDLVKYNEDGTMLYLGRKDLQTKVRGQRLELSEVEHKLLDNHMVQSALASVPMTGPCAKRLVAIVSLQNMAVTTTDTDNRLRVLPQEIASLNIATIRDGLCERLPAYMIPSLWIAVERFPLMPSGKMDRRRVIQWVESMDQPTYRLISTMGMENAELDSGSVIKKKLQAVFAKVLNLSIGDVRLNQSFLRLGGDSIAAMQASSQCRAQGFPISVQDIIRSKSISAMASLVDLSQTPQVAPKTTEYDLPFDISPIQKVFFDLVGDKHNHFNQTELFRLSRNIEIEELRAALTVLVKTHPMLRGRFFKKEAGPWKQRVEKDVSNSFRLRHHHVQAGNDANLRPIVDHSQATLDVTEGPTFAIELFDVEETFSQAVALVAHHLVIDVVSWGILLEDLQGLLQGLQPAPQSLPYHTWLQEQSLQAKQESARRVFPVGDVAPGNLDYWGMEGRPNLNGDVVEEDMQLSTRDTMLLLGAQDALATEILDILIAALFESFRKVFPDRSTITIHNEGHGRETFNTRQDLSRTIGWFSTVTPIHLPVPLDEATDMISTIHWVRDFRNRTPDKGRPYFAYRNLTEEGQTRFASHWPAEAIFNYVGRLQSQDTKAGLFTALDDVNSCEVGEDVPRLALFDITAAVSQGAIKLSFGWNRNMRRQNEIRAWVAQCRLTLVDAVEELLQVRQERNVGNFKHLPPLYNGTSRLSAVLPMGINLTDVEDIYPASPMQQGLLHAQSRSPELYTYHTVSQVQSADGNPIDPRRLAEAWQVVVHRHQALRTIFVDSFANDGSKDQIVVKEKAGRVQILAACDDSQVANLLHHQSPIDCREAVPPHRMSICKTKTGKVWFKLELSHAINDGTSVTNLLADLARAYARKLTRGDAGPLYSDYIGYMLSKSGDADLDYWKTHLSGIEPCFFPTLNDGIPSSPESGSIDIELGSTSRVQDFCKHNGVTLSNVLQLTWALTLHYYVGTFDVSFGLIASGRDIPISNIDEAVGCFVNMVVSRLSFSDETSIAQLLEALQTGSTEALSHQSCSLADIQHALQLPSLFNTAFTFQRRSLSSDPEETALIYEDMEAEDAGEYVITVNADVTDQGITVDFGYSKDRILPSQAQNMADTFKKILDSIVACSTNELTVGELDVLTDTSLHQIMEWNPQLPPPIRRCVHDVIHDQALTRPRTTKAVEGWDGTFTYQEFDKITNQLAVHLQSIGVTTETFVPILFEKSSYAVVSMIAIMKAGGAYVPLDPKHPQTRLRELIEDVGASVVLCSRGYEIKANEVAKTAVIVDQRSIRKLGVPIASKPQSAATPDNAAYCLFTSGTTGKPKGTIIPHQAFCTSAAAFTRRMNINATSRTFQFASYTFDASCIEILSALTVGATVCVPTEDDRMNNAAGAIRKLRVNWSLLTPSVLGTIEPERVPGLKTLVSGGEALPGPILKKWGSSTCFINAYGPTECSVVAATAYKSTLDHKLIVSEPGTIGTGSGCRLWIVHPRNHDKLMPVGSVGELVIEGPTVARGYLNDEAKTAKAFINDPVWAKSISSGCSVFETARMYKTGDLVRYNTDGSVNYIGRKDTQIKLNGQRIELGEIEFHVGKNFPERVQSAVELVAPSNRSSAKALAVFFAVVQDQPVYGEQTVQPASTDIPAADDLLLPLSDELRDMCKNTENGLAGSLPSYMIPAIFIPVTRLPWTSAGKLDRNRLRSLVQNLNREAMAMYRLTSIANKKKPATEAEKKIHKVVCSVLSLPSSAVGIDDSFVRLGGDSISSMRLVAMAHTEQLELSFVEIFKNPKLSDLAKIGARAGKPSQAEKALQPFDLLPTSLTRSEVTSEVSQQCKVSKENLQDAYPTSPLQDALLTLSIKQAGAYVAQHVLALPKTLDVTKFKAAWERAIQEIDILRTRIIQLPSGTFVQAVLRKEPIDWRETTSLKSAEDDTMKIPSHLGGHLAAYTLVTTPSEERYFVWTLHHALYDGWSIYLMLQRVQQIYSKGASTIPQTPYARFVEYLSSKSVDDSNLYWKKSLTGINAYQFPQQPHATSSAPPNGQMFQHSIKALPRKNADVTLANVIRAAWALVLAAYTGSDDVVFGETLAGRDIAVAGITDVCGPTLTTVPSRVKIDRGAAVSDLLNTIATNVTDRIPYQHHGLSAIKALGADMATACDFQNLLVIQTENEELSDSMWTVHDNEEQGNFFTYPLVVECKMGSSKIEVLAHFDVNVISLWHIQRLIYQFESVLGQLQSITHVRHVAVFSDQDKQLVRKWNAYEPGLIDDTVPSLFLKVVESQPNATAVTAFDGGLTYAELGSLASQLAQELVKLGAGPECLIPICLDKSRWAIVTIMAILMSGAGYVPLSPADPASRHLYIVEACKASIVLCSPTYSHRFVDMVKNVFSVSETAIRQLPDCPVPLSQRAKGNNVCYVIFTSGSTGLPKGVVVEHKSIASSSAAICEGLHVTPTSRVFQFCSFLFDVSVGETLAVLLRGATICVPSDEQRTTDLAAAVTDLKANWAFLTPSVASTLEGPNVVPTLETLVAGGEAMTSDVVDKWATGVQLQNGYGPTEGTVFAIANDHVSSQRDPSNIGRALKSGRAWLTNSDNPHELAPIGATAELCLEGPLLARGYLNDPERTAEAFIDAPAFLKEFSPNGEFRIYRTGDLVQYAADGSIQYIGRRDNQIKLAGQRIELDEIETVVHADENVHQVVVQVPKIGPCTKKLTVVVSFSGTAASNAGSDWRTILSDTETLSWVNRARDRLTDLVPSYMVPAIWIAVPRIPALVSTKLDKKQVGLWLENMDEATYQRIMGAETPEEAEGPDAAALKVLRGIWAKVLDCPIEDVKPSKSWLSLGGDSISAMKLLAKCRSEGINLTLNQVLRAKSLSHLAADVKSVVILDHEKEKTDQPFALSPIQRFYFETGSIENGTHFNQSSTLRISRYIEPAMVQRALDSIVGCHSMLRARFSKNNDGHWQQLVLSNVRGSYAFAAHDVSNSSAAGAIISITQKSLDIRTGPVFAVNLFNLKGHQMLFMAAHHLVVDVVSWGILLGDLEDLLASGSVTTLPSGLPFQTWSEMQILNASGITQQQVVQQQPLAVEPANFAFWGMDARPNVYGDSERDEFVIDKEFSAMAFDNHHVYRTDLVDILLAAIVHSFSRVFINRKAPTMFNESHGRETWNSSNLDLSRTVGWFTTLYPVTIPIDDDEDEVTHTLRQVKDARRKVTSNGRPYFAHRYLTEDGKQRFANHAPMEILFNYLGRQQQSGHGSSLLQPAQTDGDDDETSDVGVKTSRMALFEISASVAEGQIQLSFMYNRYSKNQKGIRRWIAECQRTLEEIATELAKIDRPQPTMADFPLLPLESYNRLDRVLKTLPHTGIQSFDQVEDMYPCSPIQDGMILSQIKSPESYWSSTTFEVRSKRGLVDASKVVDGWRQVVARHPALRTVFIDSVCKGGVFDQIVLKSPDAGIVTYKCADGELAALLESIKHGSLNGKKKPVLPHQAAVVQTSSGKIFVKVIVNHAVIDGGSLVVIGQDLQEAYEGRLSEDGPLYSDYIKYLRALPAGDAIAYWKTKLRGVSPCYFPTTPRDSSKPRQLRSLDMRFTRFDELHNLAESSNVTIANILLAAWALVLRSYTNSSDVCYGYLTSGRNVPIDKIESAVGAFINMLVSRIELKLATSLLEIVEKVQSDFVDSMPHQHCSLAQFQHDLGLSGKSLFNTAVSIQRRANVEEPASDDSGIEFEQLDGHDPSEFAITVNIDATRDDEAVRFTYWSDAVTDGEVKNVSALMAKILVQALNNANQTIAELDVVVKGKPAQPTASLLSLPKPRPSILRSSSSISSGSTSPPRTPRITFPDLAPAAPVPAEIPDWSSLIRSIVSEMVPQIVEQIVAQNKLPTEPTSATIDQMTTQMAGMLTRKTSVSQRGRPSLDEVSIKAGSTRAASIRSRRAMSIASNAENRIQTAADMVATLGVLATEASNKVSPDFVEKKLLNLWSELLETVEETIEQDDDFFQIGGDSIIAMRLVGAAREEGLSMTVADVFKNPTFADMARVVRVAGEVIDEVMSRAGGGSVTGRSVGGQSRSRLHDRAPSIWSEFHDIMSDPNADTKSMAPSEMPAEPELTSRDSTMFKRWQGLTTNQAGPTAVRKVSQQSLATHTIQEGVETSISRSVSMLGDPNVDSVISKVQVFKGGISDVFPVTDFQSLAITGTLMESKWMLNYFFLDGDGPLDLRKLKQAAYRMVQAFDILRTVFVPYGDRFLQVVLRKLQPEFMYHHTDDDIENFTTDLRQKDRENGPKLGEAFIQFVVAKQKQTGRYRIFMRLSHAQYDGVCMSKILSALQDGYNGLPVSSAPSFGNFVRETAKTVSGAHDHWRGLLHGSNMTEIVNRFGPNYQRSAGQSITLEKSVNAPKLKGVNITSATVAKAAWASTLSHLVNKADIVFGHVISGRNGGVANVENIVGPCLNMVPVRIVYRPEWTVMDLLKFIQDQQIANMPFESLGFREITRHCTEWPDWTNFSSVLQHDQNIQDDRPTMQLGGIEYTIGAVGSQEDFADFSIHTTSRGNQMDVTLTYAPNSTITADFAQHAFDMLCANVVAFSEDPHSLLPFPSDLSTNSLTTIDSEKMRKKSTEKQAVALPNDTGLSRHETSTLATTLRSAWEQILHDEHGSPIPIELGSDFFQLGGDIMGLAQVASILDQDGLKVRVEDLLDKSVFVDQVSILAVERKKQIEREMQNPWGEKAKTRVGVEEKTKDKERRGSGFGSLAKRIGFKRKQSSNAL</sequence>
<dbReference type="CDD" id="cd19545">
    <property type="entry name" value="FUM14_C_NRPS-like"/>
    <property type="match status" value="2"/>
</dbReference>
<feature type="domain" description="Carrier" evidence="7">
    <location>
        <begin position="7092"/>
        <end position="7172"/>
    </location>
</feature>
<feature type="domain" description="Carrier" evidence="7">
    <location>
        <begin position="1561"/>
        <end position="1637"/>
    </location>
</feature>
<dbReference type="InterPro" id="IPR020806">
    <property type="entry name" value="PKS_PP-bd"/>
</dbReference>
<evidence type="ECO:0000259" key="7">
    <source>
        <dbReference type="PROSITE" id="PS50075"/>
    </source>
</evidence>
<feature type="domain" description="Carrier" evidence="7">
    <location>
        <begin position="5276"/>
        <end position="5352"/>
    </location>
</feature>
<dbReference type="Gene3D" id="3.30.559.30">
    <property type="entry name" value="Nonribosomal peptide synthetase, condensation domain"/>
    <property type="match status" value="9"/>
</dbReference>
<feature type="domain" description="Carrier" evidence="7">
    <location>
        <begin position="2645"/>
        <end position="2721"/>
    </location>
</feature>
<dbReference type="PROSITE" id="PS00455">
    <property type="entry name" value="AMP_BINDING"/>
    <property type="match status" value="2"/>
</dbReference>
<dbReference type="FunFam" id="3.30.559.10:FF:000037">
    <property type="entry name" value="Nonribosomal peptide synthase Pes1"/>
    <property type="match status" value="1"/>
</dbReference>
<feature type="domain" description="Carrier" evidence="7">
    <location>
        <begin position="4200"/>
        <end position="4276"/>
    </location>
</feature>
<dbReference type="FunFam" id="3.30.300.30:FF:000015">
    <property type="entry name" value="Nonribosomal peptide synthase SidD"/>
    <property type="match status" value="4"/>
</dbReference>
<dbReference type="PANTHER" id="PTHR45398:SF1">
    <property type="entry name" value="ENZYME, PUTATIVE (JCVI)-RELATED"/>
    <property type="match status" value="1"/>
</dbReference>
<feature type="region of interest" description="Disordered" evidence="6">
    <location>
        <begin position="5717"/>
        <end position="5739"/>
    </location>
</feature>
<dbReference type="InterPro" id="IPR023213">
    <property type="entry name" value="CAT-like_dom_sf"/>
</dbReference>
<evidence type="ECO:0000256" key="6">
    <source>
        <dbReference type="SAM" id="MobiDB-lite"/>
    </source>
</evidence>
<comment type="caution">
    <text evidence="8">The sequence shown here is derived from an EMBL/GenBank/DDBJ whole genome shotgun (WGS) entry which is preliminary data.</text>
</comment>
<dbReference type="FunFam" id="3.40.50.12780:FF:000014">
    <property type="entry name" value="Nonribosomal peptide synthetase 1"/>
    <property type="match status" value="4"/>
</dbReference>
<dbReference type="Gene3D" id="3.30.559.10">
    <property type="entry name" value="Chloramphenicol acetyltransferase-like domain"/>
    <property type="match status" value="9"/>
</dbReference>
<dbReference type="Pfam" id="PF00501">
    <property type="entry name" value="AMP-binding"/>
    <property type="match status" value="4"/>
</dbReference>
<dbReference type="CDD" id="cd19534">
    <property type="entry name" value="E_NRPS"/>
    <property type="match status" value="3"/>
</dbReference>
<comment type="similarity">
    <text evidence="5">Belongs to the NRP synthetase family.</text>
</comment>
<name>A0AAD4FKW1_9PLEO</name>
<dbReference type="Proteomes" id="UP001199106">
    <property type="component" value="Unassembled WGS sequence"/>
</dbReference>
<dbReference type="FunFam" id="3.40.50.980:FF:000001">
    <property type="entry name" value="Non-ribosomal peptide synthetase"/>
    <property type="match status" value="2"/>
</dbReference>
<dbReference type="FunFam" id="3.30.559.10:FF:000031">
    <property type="entry name" value="Nonribosomal peptide synthase Pes1"/>
    <property type="match status" value="1"/>
</dbReference>
<dbReference type="Pfam" id="PF00550">
    <property type="entry name" value="PP-binding"/>
    <property type="match status" value="6"/>
</dbReference>
<feature type="compositionally biased region" description="Basic residues" evidence="6">
    <location>
        <begin position="7214"/>
        <end position="7225"/>
    </location>
</feature>
<dbReference type="EMBL" id="JAANER010000004">
    <property type="protein sequence ID" value="KAG9190426.1"/>
    <property type="molecule type" value="Genomic_DNA"/>
</dbReference>
<dbReference type="InterPro" id="IPR036736">
    <property type="entry name" value="ACP-like_sf"/>
</dbReference>
<evidence type="ECO:0000256" key="4">
    <source>
        <dbReference type="ARBA" id="ARBA00022598"/>
    </source>
</evidence>
<dbReference type="SUPFAM" id="SSF52777">
    <property type="entry name" value="CoA-dependent acyltransferases"/>
    <property type="match status" value="18"/>
</dbReference>
<dbReference type="CDD" id="cd05918">
    <property type="entry name" value="A_NRPS_SidN3_like"/>
    <property type="match status" value="4"/>
</dbReference>
<keyword evidence="2" id="KW-0596">Phosphopantetheine</keyword>
<dbReference type="InterPro" id="IPR045851">
    <property type="entry name" value="AMP-bd_C_sf"/>
</dbReference>
<dbReference type="NCBIfam" id="TIGR01733">
    <property type="entry name" value="AA-adenyl-dom"/>
    <property type="match status" value="4"/>
</dbReference>
<dbReference type="GO" id="GO:0031177">
    <property type="term" value="F:phosphopantetheine binding"/>
    <property type="evidence" value="ECO:0007669"/>
    <property type="project" value="InterPro"/>
</dbReference>
<dbReference type="PANTHER" id="PTHR45398">
    <property type="match status" value="1"/>
</dbReference>
<keyword evidence="4" id="KW-0436">Ligase</keyword>
<feature type="region of interest" description="Disordered" evidence="6">
    <location>
        <begin position="6268"/>
        <end position="6301"/>
    </location>
</feature>
<protein>
    <recommendedName>
        <fullName evidence="7">Carrier domain-containing protein</fullName>
    </recommendedName>
</protein>
<dbReference type="GO" id="GO:0016874">
    <property type="term" value="F:ligase activity"/>
    <property type="evidence" value="ECO:0007669"/>
    <property type="project" value="UniProtKB-KW"/>
</dbReference>
<dbReference type="SUPFAM" id="SSF47336">
    <property type="entry name" value="ACP-like"/>
    <property type="match status" value="6"/>
</dbReference>
<keyword evidence="9" id="KW-1185">Reference proteome</keyword>
<evidence type="ECO:0000256" key="3">
    <source>
        <dbReference type="ARBA" id="ARBA00022553"/>
    </source>
</evidence>
<dbReference type="InterPro" id="IPR042099">
    <property type="entry name" value="ANL_N_sf"/>
</dbReference>